<keyword evidence="10" id="KW-1185">Reference proteome</keyword>
<dbReference type="InParanoid" id="A0A6J0TLX4"/>
<feature type="transmembrane region" description="Helical" evidence="9">
    <location>
        <begin position="383"/>
        <end position="399"/>
    </location>
</feature>
<sequence length="591" mass="64862">MASPAVRGERKPLLGQEKSLNRPALSPFEGRKAACAAVLLVEILERAAFFGIVSNLVLFLNSSNFNWGGSQASRAALLFLGASYLLSPIGGWLADAYLGRYWTIAFSFLLYLVMACLLPAIASPDGRLWLCGEMPAYPVQPSCQKGDKTCQQQLPGQYCGPVMYTGLLLLALGISSVKANLTPFGADQVTDRGRDATRRFFNWFYWSINIGAVFSLLVVAFIQQNVDFLTGYAIPAVCLALALLVFLLAAPVFVTKPAAGSQVSTMLHLAIQSSCCGQALQKLTTKIRTGSPQSETEVTGSPLGTRHQPAGPSQEDVSNFQVMTKILPVLLTLIPYWMVYFQMQSTYYLQGLHLFIPNIFDHSYLNSSGFLAAVDGEYTLPDAWLLLANVVVLLILVPLKDRVIDPFLAKRKLLPSALKRMALGMLFGLGSVIIAGVLETKRLQYVNNNQTISQHIGKDEYVAASLSIWWQIPQYLLIGISEIFASIPGLEFAYSESPKSMQGAIMGLFFFISGVGSLLGSGLLALLSLPDTGWMFCPEDYGNINKCRMDYYFFLLAGIQTATCVLFVWISIRYEHQQRTSCLQCPGREGN</sequence>
<dbReference type="SUPFAM" id="SSF103473">
    <property type="entry name" value="MFS general substrate transporter"/>
    <property type="match status" value="1"/>
</dbReference>
<dbReference type="GO" id="GO:0010008">
    <property type="term" value="C:endosome membrane"/>
    <property type="evidence" value="ECO:0007669"/>
    <property type="project" value="UniProtKB-SubCell"/>
</dbReference>
<protein>
    <submittedName>
        <fullName evidence="11">Solute carrier family 15 member 3</fullName>
    </submittedName>
</protein>
<keyword evidence="4" id="KW-0769">Symport</keyword>
<evidence type="ECO:0000256" key="7">
    <source>
        <dbReference type="ARBA" id="ARBA00023136"/>
    </source>
</evidence>
<feature type="transmembrane region" description="Helical" evidence="9">
    <location>
        <begin position="506"/>
        <end position="529"/>
    </location>
</feature>
<accession>A0A6J0TLX4</accession>
<evidence type="ECO:0000313" key="10">
    <source>
        <dbReference type="Proteomes" id="UP001652642"/>
    </source>
</evidence>
<keyword evidence="3 9" id="KW-0812">Transmembrane</keyword>
<keyword evidence="7 9" id="KW-0472">Membrane</keyword>
<feature type="transmembrane region" description="Helical" evidence="9">
    <location>
        <begin position="229"/>
        <end position="254"/>
    </location>
</feature>
<dbReference type="GO" id="GO:0005765">
    <property type="term" value="C:lysosomal membrane"/>
    <property type="evidence" value="ECO:0007669"/>
    <property type="project" value="UniProtKB-SubCell"/>
</dbReference>
<name>A0A6J0TLX4_9SAUR</name>
<evidence type="ECO:0000256" key="6">
    <source>
        <dbReference type="ARBA" id="ARBA00022989"/>
    </source>
</evidence>
<dbReference type="OrthoDB" id="8904098at2759"/>
<evidence type="ECO:0000256" key="2">
    <source>
        <dbReference type="ARBA" id="ARBA00005982"/>
    </source>
</evidence>
<comment type="subcellular location">
    <subcellularLocation>
        <location evidence="1">Membrane</location>
        <topology evidence="1">Multi-pass membrane protein</topology>
    </subcellularLocation>
</comment>
<comment type="similarity">
    <text evidence="2">Belongs to the major facilitator superfamily. Proton-dependent oligopeptide transporter (POT/PTR) (TC 2.A.17) family.</text>
</comment>
<dbReference type="KEGG" id="pvt:110078384"/>
<feature type="region of interest" description="Disordered" evidence="8">
    <location>
        <begin position="288"/>
        <end position="315"/>
    </location>
</feature>
<feature type="transmembrane region" description="Helical" evidence="9">
    <location>
        <begin position="475"/>
        <end position="494"/>
    </location>
</feature>
<evidence type="ECO:0000256" key="5">
    <source>
        <dbReference type="ARBA" id="ARBA00022856"/>
    </source>
</evidence>
<dbReference type="GO" id="GO:0045087">
    <property type="term" value="P:innate immune response"/>
    <property type="evidence" value="ECO:0007669"/>
    <property type="project" value="UniProtKB-KW"/>
</dbReference>
<evidence type="ECO:0000256" key="1">
    <source>
        <dbReference type="ARBA" id="ARBA00004141"/>
    </source>
</evidence>
<keyword evidence="5" id="KW-0653">Protein transport</keyword>
<dbReference type="Proteomes" id="UP001652642">
    <property type="component" value="Chromosome 1"/>
</dbReference>
<feature type="transmembrane region" description="Helical" evidence="9">
    <location>
        <begin position="420"/>
        <end position="438"/>
    </location>
</feature>
<reference evidence="10" key="1">
    <citation type="submission" date="2025-05" db="UniProtKB">
        <authorList>
            <consortium name="RefSeq"/>
        </authorList>
    </citation>
    <scope>NUCLEOTIDE SEQUENCE [LARGE SCALE GENOMIC DNA]</scope>
</reference>
<keyword evidence="5" id="KW-0571">Peptide transport</keyword>
<feature type="transmembrane region" description="Helical" evidence="9">
    <location>
        <begin position="101"/>
        <end position="122"/>
    </location>
</feature>
<feature type="transmembrane region" description="Helical" evidence="9">
    <location>
        <begin position="203"/>
        <end position="223"/>
    </location>
</feature>
<keyword evidence="6 9" id="KW-1133">Transmembrane helix</keyword>
<reference evidence="11" key="2">
    <citation type="submission" date="2025-08" db="UniProtKB">
        <authorList>
            <consortium name="RefSeq"/>
        </authorList>
    </citation>
    <scope>IDENTIFICATION</scope>
</reference>
<feature type="transmembrane region" description="Helical" evidence="9">
    <location>
        <begin position="72"/>
        <end position="94"/>
    </location>
</feature>
<dbReference type="GO" id="GO:0015031">
    <property type="term" value="P:protein transport"/>
    <property type="evidence" value="ECO:0007669"/>
    <property type="project" value="UniProtKB-KW"/>
</dbReference>
<dbReference type="GO" id="GO:0015293">
    <property type="term" value="F:symporter activity"/>
    <property type="evidence" value="ECO:0007669"/>
    <property type="project" value="UniProtKB-KW"/>
</dbReference>
<dbReference type="RefSeq" id="XP_020648120.2">
    <property type="nucleotide sequence ID" value="XM_020792461.2"/>
</dbReference>
<dbReference type="GO" id="GO:0015833">
    <property type="term" value="P:peptide transport"/>
    <property type="evidence" value="ECO:0007669"/>
    <property type="project" value="UniProtKB-KW"/>
</dbReference>
<dbReference type="Gene3D" id="1.20.1250.20">
    <property type="entry name" value="MFS general substrate transporter like domains"/>
    <property type="match status" value="1"/>
</dbReference>
<proteinExistence type="inferred from homology"/>
<dbReference type="InterPro" id="IPR000109">
    <property type="entry name" value="POT_fam"/>
</dbReference>
<evidence type="ECO:0000256" key="9">
    <source>
        <dbReference type="SAM" id="Phobius"/>
    </source>
</evidence>
<evidence type="ECO:0000256" key="3">
    <source>
        <dbReference type="ARBA" id="ARBA00022692"/>
    </source>
</evidence>
<feature type="transmembrane region" description="Helical" evidence="9">
    <location>
        <begin position="33"/>
        <end position="60"/>
    </location>
</feature>
<evidence type="ECO:0000313" key="11">
    <source>
        <dbReference type="RefSeq" id="XP_020648120.2"/>
    </source>
</evidence>
<feature type="transmembrane region" description="Helical" evidence="9">
    <location>
        <begin position="549"/>
        <end position="570"/>
    </location>
</feature>
<feature type="transmembrane region" description="Helical" evidence="9">
    <location>
        <begin position="326"/>
        <end position="343"/>
    </location>
</feature>
<dbReference type="PANTHER" id="PTHR11654">
    <property type="entry name" value="OLIGOPEPTIDE TRANSPORTER-RELATED"/>
    <property type="match status" value="1"/>
</dbReference>
<evidence type="ECO:0000256" key="8">
    <source>
        <dbReference type="SAM" id="MobiDB-lite"/>
    </source>
</evidence>
<dbReference type="InterPro" id="IPR036259">
    <property type="entry name" value="MFS_trans_sf"/>
</dbReference>
<keyword evidence="4" id="KW-0813">Transport</keyword>
<dbReference type="Pfam" id="PF00854">
    <property type="entry name" value="PTR2"/>
    <property type="match status" value="1"/>
</dbReference>
<organism evidence="10 11">
    <name type="scientific">Pogona vitticeps</name>
    <name type="common">central bearded dragon</name>
    <dbReference type="NCBI Taxonomy" id="103695"/>
    <lineage>
        <taxon>Eukaryota</taxon>
        <taxon>Metazoa</taxon>
        <taxon>Chordata</taxon>
        <taxon>Craniata</taxon>
        <taxon>Vertebrata</taxon>
        <taxon>Euteleostomi</taxon>
        <taxon>Lepidosauria</taxon>
        <taxon>Squamata</taxon>
        <taxon>Bifurcata</taxon>
        <taxon>Unidentata</taxon>
        <taxon>Episquamata</taxon>
        <taxon>Toxicofera</taxon>
        <taxon>Iguania</taxon>
        <taxon>Acrodonta</taxon>
        <taxon>Agamidae</taxon>
        <taxon>Amphibolurinae</taxon>
        <taxon>Pogona</taxon>
    </lineage>
</organism>
<evidence type="ECO:0000256" key="4">
    <source>
        <dbReference type="ARBA" id="ARBA00022847"/>
    </source>
</evidence>
<feature type="transmembrane region" description="Helical" evidence="9">
    <location>
        <begin position="162"/>
        <end position="182"/>
    </location>
</feature>
<gene>
    <name evidence="11" type="primary">SLC15A3</name>
</gene>
<dbReference type="CTD" id="51296"/>
<dbReference type="GeneID" id="110078384"/>
<feature type="compositionally biased region" description="Polar residues" evidence="8">
    <location>
        <begin position="288"/>
        <end position="299"/>
    </location>
</feature>
<dbReference type="AlphaFoldDB" id="A0A6J0TLX4"/>